<reference evidence="2 4" key="1">
    <citation type="journal article" date="2015" name="Genome Announc.">
        <title>Complete Genome Sequence of Clavibacter michiganensis subsp. insidiosus R1-1 Using PacBio Single-Molecule Real-Time Technology.</title>
        <authorList>
            <person name="Lu Y."/>
            <person name="Samac D.A."/>
            <person name="Glazebrook J."/>
            <person name="Ishimaru C.A."/>
        </authorList>
    </citation>
    <scope>NUCLEOTIDE SEQUENCE [LARGE SCALE GENOMIC DNA]</scope>
    <source>
        <strain evidence="2 4">R1-1</strain>
    </source>
</reference>
<dbReference type="Gene3D" id="2.120.10.30">
    <property type="entry name" value="TolB, C-terminal domain"/>
    <property type="match status" value="1"/>
</dbReference>
<sequence>MTLRDGQLARLLVVDVETGAERMVAESAVLHIEAPNWTPDGRWLVVNAEGGLWRLPAPSAEDPDPDLPEPAVDFHAVDLGGVPPINNDHVFSPDGAHVYVSGRDGHLYSVLWNDGAGGEGRRITADRDPELGFKNYLHGVSPDGTTLSVIGGQLDARGEWTTNIHLVPVDGGPTTQLTDDGFPDDGAEFSPDGGWLYFNSERGSDLPGHAQLFTMRTDGSDTHQFTSDERVNWFPHPSPDGEHIVYLSFPPGTLGHPADRDVILRVIDRQSHRTRDLAAFPGGQGTINVTSWAPDSRRFAYVAYPFEAPSLT</sequence>
<comment type="similarity">
    <text evidence="1">Belongs to the TolB family.</text>
</comment>
<name>A0A0D5CLJ3_9MICO</name>
<evidence type="ECO:0000256" key="1">
    <source>
        <dbReference type="ARBA" id="ARBA00009820"/>
    </source>
</evidence>
<dbReference type="SUPFAM" id="SSF82171">
    <property type="entry name" value="DPP6 N-terminal domain-like"/>
    <property type="match status" value="1"/>
</dbReference>
<dbReference type="Proteomes" id="UP000266634">
    <property type="component" value="Unassembled WGS sequence"/>
</dbReference>
<dbReference type="OrthoDB" id="262125at2"/>
<protein>
    <submittedName>
        <fullName evidence="2">Biopolymer transporter Tol</fullName>
    </submittedName>
</protein>
<evidence type="ECO:0000313" key="5">
    <source>
        <dbReference type="Proteomes" id="UP000266634"/>
    </source>
</evidence>
<evidence type="ECO:0000313" key="2">
    <source>
        <dbReference type="EMBL" id="AJW80130.1"/>
    </source>
</evidence>
<dbReference type="PATRIC" id="fig|33014.5.peg.2948"/>
<dbReference type="Proteomes" id="UP000032604">
    <property type="component" value="Chromosome"/>
</dbReference>
<dbReference type="Pfam" id="PF07676">
    <property type="entry name" value="PD40"/>
    <property type="match status" value="2"/>
</dbReference>
<dbReference type="EMBL" id="QWEA01000122">
    <property type="protein sequence ID" value="RIJ43870.1"/>
    <property type="molecule type" value="Genomic_DNA"/>
</dbReference>
<dbReference type="HOGENOM" id="CLU_056136_0_0_11"/>
<reference evidence="3 5" key="2">
    <citation type="submission" date="2018-08" db="EMBL/GenBank/DDBJ databases">
        <title>Genome Sequence of Clavibacter michiganensis Subspecies type strains, and the Atypical Peach-Colored Strains Isolated from Tomato.</title>
        <authorList>
            <person name="Osdaghi E."/>
            <person name="Portier P."/>
            <person name="Briand M."/>
            <person name="Jacques M.-A."/>
        </authorList>
    </citation>
    <scope>NUCLEOTIDE SEQUENCE [LARGE SCALE GENOMIC DNA]</scope>
    <source>
        <strain evidence="3 5">CFBP 6488</strain>
    </source>
</reference>
<dbReference type="EMBL" id="CP011043">
    <property type="protein sequence ID" value="AJW80130.1"/>
    <property type="molecule type" value="Genomic_DNA"/>
</dbReference>
<evidence type="ECO:0000313" key="4">
    <source>
        <dbReference type="Proteomes" id="UP000032604"/>
    </source>
</evidence>
<dbReference type="RefSeq" id="WP_045529860.1">
    <property type="nucleotide sequence ID" value="NZ_CP011043.1"/>
</dbReference>
<organism evidence="2 4">
    <name type="scientific">Clavibacter michiganensis subsp. insidiosus</name>
    <dbReference type="NCBI Taxonomy" id="33014"/>
    <lineage>
        <taxon>Bacteria</taxon>
        <taxon>Bacillati</taxon>
        <taxon>Actinomycetota</taxon>
        <taxon>Actinomycetes</taxon>
        <taxon>Micrococcales</taxon>
        <taxon>Microbacteriaceae</taxon>
        <taxon>Clavibacter</taxon>
    </lineage>
</organism>
<dbReference type="AlphaFoldDB" id="A0A0D5CLJ3"/>
<accession>A0A0D5CLJ3</accession>
<dbReference type="PANTHER" id="PTHR36842:SF1">
    <property type="entry name" value="PROTEIN TOLB"/>
    <property type="match status" value="1"/>
</dbReference>
<dbReference type="PANTHER" id="PTHR36842">
    <property type="entry name" value="PROTEIN TOLB HOMOLOG"/>
    <property type="match status" value="1"/>
</dbReference>
<dbReference type="KEGG" id="cmh:VO01_14270"/>
<proteinExistence type="inferred from homology"/>
<gene>
    <name evidence="3" type="ORF">DZF93_04955</name>
    <name evidence="2" type="ORF">VO01_14270</name>
</gene>
<evidence type="ECO:0000313" key="3">
    <source>
        <dbReference type="EMBL" id="RIJ43870.1"/>
    </source>
</evidence>
<dbReference type="InterPro" id="IPR011042">
    <property type="entry name" value="6-blade_b-propeller_TolB-like"/>
</dbReference>
<dbReference type="InterPro" id="IPR011659">
    <property type="entry name" value="WD40"/>
</dbReference>